<sequence>MLDPHDVHFGAFRPVTAPSKIGVLRGAHIAKLSESIERRINAPRDFCVSPRQTLSRSSQNGLPSPLPVKLINGHDKSKLQGAASEGSTVTPFPSIHQPDPRMADEVPGVADKEVIIDTAADSFVALSTSCNDVSGIFVEAVDDETERFMPIHWPSSYFLEPHTPAPPSPPKSIIGTRVMPKNALEVIFLFVCDASVLGLSTLSSVCRRWSVASFNLYKDVTVFPHMAGDIKNNNQHLWVRLANFLKGSTRGQHARSFTLVDQTLRQQFLKHNTSSQIRLWDVIFVTRGLSFLTCMDVRGVCAKDFSTGEPFLLSLVQSNKALQTLKMDRSCVTANGGTHIWVDVLLELRDLRHLTLGSKYTQYLADDALDVPDNAQQLLERLYIFKMYAPLTSASLGKLFTFSAPKLRALAVNCSVAHYALAIEPEVSTRMPKLQKLVITQAVYFAVMFRILLAVKGPELHTIKFGGWLCGSATRMERSLLASLMKTEQDLAVESKKAKGAPGKVDAKAMDKKGIAKLDTQDSWVLPGFTPCLQSTYPLGTCAVVGMVDPRNPVKPKKGHGNKKKKEEMLCRPMFPFDLGMEESAFENALASTTSLAFRDIALDRIDAKFPLRNLTSLNLSHNYLQDTTILLETLNSQSPGLVSLDLSANLLKSLDGSIGKLKDLKILRLQDNLLPKIPSTLAHLTKLKCLDVSNNKLTSLPSIHHLTSLQELFLDCNAIGVPLTKLFTRCTKLQALGLRSTEMTVLPSEIGRLQKLTFLDLSHNMLDMLPKELGTLPLRRLDLRENGLAAFIPIPEACSEMLWEHGPARLRSAFDNLRLWLTEDSENRAFAVESALPVIW</sequence>
<gene>
    <name evidence="4" type="ORF">EGYM00163_LOCUS49091</name>
</gene>
<protein>
    <submittedName>
        <fullName evidence="4">Uncharacterized protein</fullName>
    </submittedName>
</protein>
<dbReference type="PANTHER" id="PTHR48051:SF54">
    <property type="entry name" value="LEUCINE-RICH REPEAT-CONTAINING PROTEIN"/>
    <property type="match status" value="1"/>
</dbReference>
<keyword evidence="2" id="KW-0677">Repeat</keyword>
<reference evidence="4" key="1">
    <citation type="submission" date="2021-01" db="EMBL/GenBank/DDBJ databases">
        <authorList>
            <person name="Corre E."/>
            <person name="Pelletier E."/>
            <person name="Niang G."/>
            <person name="Scheremetjew M."/>
            <person name="Finn R."/>
            <person name="Kale V."/>
            <person name="Holt S."/>
            <person name="Cochrane G."/>
            <person name="Meng A."/>
            <person name="Brown T."/>
            <person name="Cohen L."/>
        </authorList>
    </citation>
    <scope>NUCLEOTIDE SEQUENCE</scope>
    <source>
        <strain evidence="4">CCMP1594</strain>
    </source>
</reference>
<evidence type="ECO:0000256" key="2">
    <source>
        <dbReference type="ARBA" id="ARBA00022737"/>
    </source>
</evidence>
<name>A0A7S4LLZ9_9EUGL</name>
<dbReference type="AlphaFoldDB" id="A0A7S4LLZ9"/>
<dbReference type="PANTHER" id="PTHR48051">
    <property type="match status" value="1"/>
</dbReference>
<dbReference type="Pfam" id="PF13855">
    <property type="entry name" value="LRR_8"/>
    <property type="match status" value="2"/>
</dbReference>
<dbReference type="InterPro" id="IPR032675">
    <property type="entry name" value="LRR_dom_sf"/>
</dbReference>
<dbReference type="SMART" id="SM00369">
    <property type="entry name" value="LRR_TYP"/>
    <property type="match status" value="5"/>
</dbReference>
<feature type="region of interest" description="Disordered" evidence="3">
    <location>
        <begin position="77"/>
        <end position="100"/>
    </location>
</feature>
<dbReference type="InterPro" id="IPR050216">
    <property type="entry name" value="LRR_domain-containing"/>
</dbReference>
<dbReference type="GO" id="GO:0005737">
    <property type="term" value="C:cytoplasm"/>
    <property type="evidence" value="ECO:0007669"/>
    <property type="project" value="TreeGrafter"/>
</dbReference>
<dbReference type="InterPro" id="IPR003591">
    <property type="entry name" value="Leu-rich_rpt_typical-subtyp"/>
</dbReference>
<keyword evidence="1" id="KW-0433">Leucine-rich repeat</keyword>
<dbReference type="PROSITE" id="PS51450">
    <property type="entry name" value="LRR"/>
    <property type="match status" value="3"/>
</dbReference>
<dbReference type="SUPFAM" id="SSF52058">
    <property type="entry name" value="L domain-like"/>
    <property type="match status" value="1"/>
</dbReference>
<evidence type="ECO:0000313" key="4">
    <source>
        <dbReference type="EMBL" id="CAE0837719.1"/>
    </source>
</evidence>
<organism evidence="4">
    <name type="scientific">Eutreptiella gymnastica</name>
    <dbReference type="NCBI Taxonomy" id="73025"/>
    <lineage>
        <taxon>Eukaryota</taxon>
        <taxon>Discoba</taxon>
        <taxon>Euglenozoa</taxon>
        <taxon>Euglenida</taxon>
        <taxon>Spirocuta</taxon>
        <taxon>Euglenophyceae</taxon>
        <taxon>Eutreptiales</taxon>
        <taxon>Eutreptiaceae</taxon>
        <taxon>Eutreptiella</taxon>
    </lineage>
</organism>
<dbReference type="EMBL" id="HBJA01142388">
    <property type="protein sequence ID" value="CAE0837719.1"/>
    <property type="molecule type" value="Transcribed_RNA"/>
</dbReference>
<dbReference type="PRINTS" id="PR00019">
    <property type="entry name" value="LEURICHRPT"/>
</dbReference>
<dbReference type="InterPro" id="IPR001611">
    <property type="entry name" value="Leu-rich_rpt"/>
</dbReference>
<evidence type="ECO:0000256" key="3">
    <source>
        <dbReference type="SAM" id="MobiDB-lite"/>
    </source>
</evidence>
<proteinExistence type="predicted"/>
<accession>A0A7S4LLZ9</accession>
<evidence type="ECO:0000256" key="1">
    <source>
        <dbReference type="ARBA" id="ARBA00022614"/>
    </source>
</evidence>
<dbReference type="Gene3D" id="3.80.10.10">
    <property type="entry name" value="Ribonuclease Inhibitor"/>
    <property type="match status" value="2"/>
</dbReference>